<evidence type="ECO:0000313" key="1">
    <source>
        <dbReference type="EMBL" id="SPE17447.1"/>
    </source>
</evidence>
<name>A0A2N9L291_9BACT</name>
<sequence length="63" mass="6739">MSCMAVPGRSGDQIRVFLVEHLFVSSKGPQVNAQGASATAFCDHSHDMGKLVQKRACFCSKPA</sequence>
<dbReference type="Proteomes" id="UP000239735">
    <property type="component" value="Unassembled WGS sequence"/>
</dbReference>
<evidence type="ECO:0000313" key="2">
    <source>
        <dbReference type="Proteomes" id="UP000239735"/>
    </source>
</evidence>
<reference evidence="2" key="1">
    <citation type="submission" date="2018-02" db="EMBL/GenBank/DDBJ databases">
        <authorList>
            <person name="Hausmann B."/>
        </authorList>
    </citation>
    <scope>NUCLEOTIDE SEQUENCE [LARGE SCALE GENOMIC DNA]</scope>
    <source>
        <strain evidence="2">Peat soil MAG SbA5</strain>
    </source>
</reference>
<dbReference type="AlphaFoldDB" id="A0A2N9L291"/>
<gene>
    <name evidence="1" type="ORF">SBA5_100044</name>
</gene>
<protein>
    <submittedName>
        <fullName evidence="1">Uncharacterized protein</fullName>
    </submittedName>
</protein>
<accession>A0A2N9L291</accession>
<dbReference type="EMBL" id="OKRB01000002">
    <property type="protein sequence ID" value="SPE17447.1"/>
    <property type="molecule type" value="Genomic_DNA"/>
</dbReference>
<proteinExistence type="predicted"/>
<organism evidence="1 2">
    <name type="scientific">Candidatus Sulfuritelmatomonas gaucii</name>
    <dbReference type="NCBI Taxonomy" id="2043161"/>
    <lineage>
        <taxon>Bacteria</taxon>
        <taxon>Pseudomonadati</taxon>
        <taxon>Acidobacteriota</taxon>
        <taxon>Terriglobia</taxon>
        <taxon>Terriglobales</taxon>
        <taxon>Acidobacteriaceae</taxon>
        <taxon>Candidatus Sulfuritelmatomonas</taxon>
    </lineage>
</organism>